<gene>
    <name evidence="1" type="ORF">NBR_LOCUS9467</name>
</gene>
<dbReference type="AlphaFoldDB" id="A0A0N4Y1H0"/>
<evidence type="ECO:0000313" key="2">
    <source>
        <dbReference type="Proteomes" id="UP000271162"/>
    </source>
</evidence>
<sequence>MDPADICFSDDQLRLSGSQLEHLFNTVIFPPLCALGIVGNTLTIMVLGKYISHVSGGVRCVPSDSDDTALDGAFRLFRLQSLLSLPLPTIQDPPGRVCQLVVGCFNMVAFGALRRQIDFFFDAGGFDKMCDGIGGGRNLRCSFCIHFQKNCFAGVEAWWTTAPTYNTADCGANLRIRHRRDGTTRRRHSNLISVNQLSTILGVENRCRLDCEIISRVYDMAVEPQGPIQSLPGGFAPAE</sequence>
<protein>
    <submittedName>
        <fullName evidence="3">G_PROTEIN_RECEP_F1_2 domain-containing protein</fullName>
    </submittedName>
</protein>
<reference evidence="3" key="1">
    <citation type="submission" date="2017-02" db="UniProtKB">
        <authorList>
            <consortium name="WormBaseParasite"/>
        </authorList>
    </citation>
    <scope>IDENTIFICATION</scope>
</reference>
<evidence type="ECO:0000313" key="1">
    <source>
        <dbReference type="EMBL" id="VDL73056.1"/>
    </source>
</evidence>
<dbReference type="Proteomes" id="UP000271162">
    <property type="component" value="Unassembled WGS sequence"/>
</dbReference>
<reference evidence="1 2" key="2">
    <citation type="submission" date="2018-11" db="EMBL/GenBank/DDBJ databases">
        <authorList>
            <consortium name="Pathogen Informatics"/>
        </authorList>
    </citation>
    <scope>NUCLEOTIDE SEQUENCE [LARGE SCALE GENOMIC DNA]</scope>
</reference>
<evidence type="ECO:0000313" key="3">
    <source>
        <dbReference type="WBParaSite" id="NBR_0000946601-mRNA-1"/>
    </source>
</evidence>
<proteinExistence type="predicted"/>
<dbReference type="EMBL" id="UYSL01020147">
    <property type="protein sequence ID" value="VDL73056.1"/>
    <property type="molecule type" value="Genomic_DNA"/>
</dbReference>
<name>A0A0N4Y1H0_NIPBR</name>
<organism evidence="3">
    <name type="scientific">Nippostrongylus brasiliensis</name>
    <name type="common">Rat hookworm</name>
    <dbReference type="NCBI Taxonomy" id="27835"/>
    <lineage>
        <taxon>Eukaryota</taxon>
        <taxon>Metazoa</taxon>
        <taxon>Ecdysozoa</taxon>
        <taxon>Nematoda</taxon>
        <taxon>Chromadorea</taxon>
        <taxon>Rhabditida</taxon>
        <taxon>Rhabditina</taxon>
        <taxon>Rhabditomorpha</taxon>
        <taxon>Strongyloidea</taxon>
        <taxon>Heligmosomidae</taxon>
        <taxon>Nippostrongylus</taxon>
    </lineage>
</organism>
<dbReference type="WBParaSite" id="NBR_0000946601-mRNA-1">
    <property type="protein sequence ID" value="NBR_0000946601-mRNA-1"/>
    <property type="gene ID" value="NBR_0000946601"/>
</dbReference>
<keyword evidence="2" id="KW-1185">Reference proteome</keyword>
<accession>A0A0N4Y1H0</accession>